<proteinExistence type="predicted"/>
<dbReference type="Proteomes" id="UP000011617">
    <property type="component" value="Unassembled WGS sequence"/>
</dbReference>
<organism evidence="1 2">
    <name type="scientific">Wohlfahrtiimonas chitiniclastica SH04</name>
    <dbReference type="NCBI Taxonomy" id="1261130"/>
    <lineage>
        <taxon>Bacteria</taxon>
        <taxon>Pseudomonadati</taxon>
        <taxon>Pseudomonadota</taxon>
        <taxon>Gammaproteobacteria</taxon>
        <taxon>Cardiobacteriales</taxon>
        <taxon>Ignatzschineriaceae</taxon>
        <taxon>Wohlfahrtiimonas</taxon>
    </lineage>
</organism>
<accession>L8Y3S2</accession>
<dbReference type="AlphaFoldDB" id="L8Y3S2"/>
<reference evidence="1 2" key="1">
    <citation type="journal article" date="2013" name="Genome Announc.">
        <title>Complete Genome Sequence of Wohlfahrtiimonas chitiniclastica Strain SH04, Isolated from Chrysomya megacephala Collected from Pudong International Airport in China.</title>
        <authorList>
            <person name="Cao X.M."/>
            <person name="Chen T."/>
            <person name="Xu L.Z."/>
            <person name="Yao L.S."/>
            <person name="Qi J."/>
            <person name="Zhang X.L."/>
            <person name="Yan Q.L."/>
            <person name="Deng Y.H."/>
            <person name="Guo T.Y."/>
            <person name="Wang J."/>
            <person name="Hu K.X."/>
            <person name="Xu B.L."/>
        </authorList>
    </citation>
    <scope>NUCLEOTIDE SEQUENCE [LARGE SCALE GENOMIC DNA]</scope>
    <source>
        <strain evidence="1 2">SH04</strain>
    </source>
</reference>
<dbReference type="OrthoDB" id="9815195at2"/>
<dbReference type="RefSeq" id="WP_008314169.1">
    <property type="nucleotide sequence ID" value="NZ_KB372778.1"/>
</dbReference>
<dbReference type="EMBL" id="AOBV01000001">
    <property type="protein sequence ID" value="ELV09036.1"/>
    <property type="molecule type" value="Genomic_DNA"/>
</dbReference>
<sequence length="227" mass="25792">MIMRIKFIVTLAMCTVVIVAAGAAIYFKDRLRLIPSFFERGTEAPLEQTQPAIDLATRAHEAYEYAKAHHMDTDHAILIDFARHSGKDRFFVWNFKTQSPQIKSIVAHGYGNVGFESDNQNIVFSNQPNSYASSLGKYRVGIRAPSKWGIGIHYKLHGLEASNSNAFKRYIVLHSFKMIPNEETFPNYLPLGFSQGCPVVNDDTMRKVDKLLQTKKKPVLLWAYYGE</sequence>
<keyword evidence="2" id="KW-1185">Reference proteome</keyword>
<dbReference type="PANTHER" id="PTHR38477">
    <property type="entry name" value="HYPOTHETICAL EXPORTED PROTEIN"/>
    <property type="match status" value="1"/>
</dbReference>
<gene>
    <name evidence="1" type="ORF">F387_00928</name>
</gene>
<comment type="caution">
    <text evidence="1">The sequence shown here is derived from an EMBL/GenBank/DDBJ whole genome shotgun (WGS) entry which is preliminary data.</text>
</comment>
<evidence type="ECO:0000313" key="2">
    <source>
        <dbReference type="Proteomes" id="UP000011617"/>
    </source>
</evidence>
<dbReference type="Pfam" id="PF13645">
    <property type="entry name" value="YkuD_2"/>
    <property type="match status" value="1"/>
</dbReference>
<evidence type="ECO:0008006" key="3">
    <source>
        <dbReference type="Google" id="ProtNLM"/>
    </source>
</evidence>
<evidence type="ECO:0000313" key="1">
    <source>
        <dbReference type="EMBL" id="ELV09036.1"/>
    </source>
</evidence>
<dbReference type="PANTHER" id="PTHR38477:SF1">
    <property type="entry name" value="MUREIN L,D-TRANSPEPTIDASE CATALYTIC DOMAIN FAMILY PROTEIN"/>
    <property type="match status" value="1"/>
</dbReference>
<dbReference type="HOGENOM" id="CLU_106327_0_0_6"/>
<name>L8Y3S2_9GAMM</name>
<dbReference type="InterPro" id="IPR032676">
    <property type="entry name" value="YkuD_2"/>
</dbReference>
<protein>
    <recommendedName>
        <fullName evidence="3">Peptidase</fullName>
    </recommendedName>
</protein>
<dbReference type="PATRIC" id="fig|1261130.3.peg.87"/>